<evidence type="ECO:0000313" key="2">
    <source>
        <dbReference type="RefSeq" id="XP_013416383.1"/>
    </source>
</evidence>
<accession>A0A1S3K172</accession>
<evidence type="ECO:0000313" key="1">
    <source>
        <dbReference type="Proteomes" id="UP000085678"/>
    </source>
</evidence>
<protein>
    <submittedName>
        <fullName evidence="2">Uncharacterized protein LOC106177971</fullName>
    </submittedName>
</protein>
<dbReference type="KEGG" id="lak:106177971"/>
<dbReference type="InParanoid" id="A0A1S3K172"/>
<sequence>MAHRQSHSIKLQFPATGNFKYNYVRERLSAIYRETHISKLRDILPWTESEFIEVIVLGENADQLATQMQSGGFDRVDVLKSEQDVSRDVPRLYIFASKMIPAKEDVQLLQGILNQAEHEVCSVVSVAFTTSAFSQEECPMAKQDIVEKILQKASPYLPTEVLNSISDDILYWNNEIDITEKVFFYLMEAVEKVMTEFMEIVRKMIASLEKNLVKSKNNRESIFQSDSDDDNERPNTKDLEKLKLLQLEMNKLSSKVKMYRNPHDSSLRETPVISESVKVELHKRSYIRAFGIMFGKLHIYVNEGTDLEQLGMKNDIERIVSGDEFCKDFCIEKCSKTSKITPYGFGVGSKLFKKPDINSKFGTLGCLAFGDGKVEDVFAVTCEHVARKCKYVELEGGFLPVGTIAYSKPAQWGPLQGGIPPPELILCGMRTDLTLQAILSYTTFPRDIFNINGVQKII</sequence>
<dbReference type="RefSeq" id="XP_013416383.1">
    <property type="nucleotide sequence ID" value="XM_013560929.1"/>
</dbReference>
<name>A0A1S3K172_LINAN</name>
<dbReference type="AlphaFoldDB" id="A0A1S3K172"/>
<proteinExistence type="predicted"/>
<keyword evidence="1" id="KW-1185">Reference proteome</keyword>
<dbReference type="GeneID" id="106177971"/>
<reference evidence="2" key="1">
    <citation type="submission" date="2025-08" db="UniProtKB">
        <authorList>
            <consortium name="RefSeq"/>
        </authorList>
    </citation>
    <scope>IDENTIFICATION</scope>
    <source>
        <tissue evidence="2">Gonads</tissue>
    </source>
</reference>
<organism evidence="1 2">
    <name type="scientific">Lingula anatina</name>
    <name type="common">Brachiopod</name>
    <name type="synonym">Lingula unguis</name>
    <dbReference type="NCBI Taxonomy" id="7574"/>
    <lineage>
        <taxon>Eukaryota</taxon>
        <taxon>Metazoa</taxon>
        <taxon>Spiralia</taxon>
        <taxon>Lophotrochozoa</taxon>
        <taxon>Brachiopoda</taxon>
        <taxon>Linguliformea</taxon>
        <taxon>Lingulata</taxon>
        <taxon>Lingulida</taxon>
        <taxon>Linguloidea</taxon>
        <taxon>Lingulidae</taxon>
        <taxon>Lingula</taxon>
    </lineage>
</organism>
<dbReference type="Proteomes" id="UP000085678">
    <property type="component" value="Unplaced"/>
</dbReference>
<gene>
    <name evidence="2" type="primary">LOC106177971</name>
</gene>